<feature type="compositionally biased region" description="Low complexity" evidence="1">
    <location>
        <begin position="83"/>
        <end position="102"/>
    </location>
</feature>
<evidence type="ECO:0000313" key="3">
    <source>
        <dbReference type="Proteomes" id="UP001396334"/>
    </source>
</evidence>
<accession>A0ABR2SWC8</accession>
<gene>
    <name evidence="2" type="ORF">V6N11_026404</name>
</gene>
<dbReference type="EMBL" id="JBBPBN010000011">
    <property type="protein sequence ID" value="KAK9029284.1"/>
    <property type="molecule type" value="Genomic_DNA"/>
</dbReference>
<evidence type="ECO:0000256" key="1">
    <source>
        <dbReference type="SAM" id="MobiDB-lite"/>
    </source>
</evidence>
<name>A0ABR2SWC8_9ROSI</name>
<feature type="compositionally biased region" description="Polar residues" evidence="1">
    <location>
        <begin position="1"/>
        <end position="12"/>
    </location>
</feature>
<sequence>MASSGNPNLQPQSGDERGESGGGGFDLNKPFKSSSNPMLHLQNMKVVATPPNQSQTPSPNTPNLTTSPSFPAQSSTQPPPPYLTLSSSYPSPTRPYPFHHYLPYPPPPQHQHQHPLHPNPNPNPNPNPSLLNTNRPIPFQPQSSTL</sequence>
<keyword evidence="3" id="KW-1185">Reference proteome</keyword>
<feature type="region of interest" description="Disordered" evidence="1">
    <location>
        <begin position="1"/>
        <end position="146"/>
    </location>
</feature>
<organism evidence="2 3">
    <name type="scientific">Hibiscus sabdariffa</name>
    <name type="common">roselle</name>
    <dbReference type="NCBI Taxonomy" id="183260"/>
    <lineage>
        <taxon>Eukaryota</taxon>
        <taxon>Viridiplantae</taxon>
        <taxon>Streptophyta</taxon>
        <taxon>Embryophyta</taxon>
        <taxon>Tracheophyta</taxon>
        <taxon>Spermatophyta</taxon>
        <taxon>Magnoliopsida</taxon>
        <taxon>eudicotyledons</taxon>
        <taxon>Gunneridae</taxon>
        <taxon>Pentapetalae</taxon>
        <taxon>rosids</taxon>
        <taxon>malvids</taxon>
        <taxon>Malvales</taxon>
        <taxon>Malvaceae</taxon>
        <taxon>Malvoideae</taxon>
        <taxon>Hibiscus</taxon>
    </lineage>
</organism>
<feature type="compositionally biased region" description="Low complexity" evidence="1">
    <location>
        <begin position="54"/>
        <end position="76"/>
    </location>
</feature>
<dbReference type="Proteomes" id="UP001396334">
    <property type="component" value="Unassembled WGS sequence"/>
</dbReference>
<comment type="caution">
    <text evidence="2">The sequence shown here is derived from an EMBL/GenBank/DDBJ whole genome shotgun (WGS) entry which is preliminary data.</text>
</comment>
<proteinExistence type="predicted"/>
<feature type="compositionally biased region" description="Pro residues" evidence="1">
    <location>
        <begin position="117"/>
        <end position="127"/>
    </location>
</feature>
<evidence type="ECO:0000313" key="2">
    <source>
        <dbReference type="EMBL" id="KAK9029284.1"/>
    </source>
</evidence>
<reference evidence="2 3" key="1">
    <citation type="journal article" date="2024" name="G3 (Bethesda)">
        <title>Genome assembly of Hibiscus sabdariffa L. provides insights into metabolisms of medicinal natural products.</title>
        <authorList>
            <person name="Kim T."/>
        </authorList>
    </citation>
    <scope>NUCLEOTIDE SEQUENCE [LARGE SCALE GENOMIC DNA]</scope>
    <source>
        <strain evidence="2">TK-2024</strain>
        <tissue evidence="2">Old leaves</tissue>
    </source>
</reference>
<protein>
    <submittedName>
        <fullName evidence="2">Uncharacterized protein</fullName>
    </submittedName>
</protein>